<dbReference type="SUPFAM" id="SSF57701">
    <property type="entry name" value="Zn2/Cys6 DNA-binding domain"/>
    <property type="match status" value="1"/>
</dbReference>
<dbReference type="EMBL" id="MIKG01000010">
    <property type="protein sequence ID" value="RAO69862.1"/>
    <property type="molecule type" value="Genomic_DNA"/>
</dbReference>
<feature type="domain" description="Zn(2)-C6 fungal-type" evidence="5">
    <location>
        <begin position="14"/>
        <end position="42"/>
    </location>
</feature>
<evidence type="ECO:0000256" key="4">
    <source>
        <dbReference type="ARBA" id="ARBA00023242"/>
    </source>
</evidence>
<dbReference type="Gene3D" id="4.10.240.10">
    <property type="entry name" value="Zn(2)-C6 fungal-type DNA-binding domain"/>
    <property type="match status" value="1"/>
</dbReference>
<evidence type="ECO:0000256" key="3">
    <source>
        <dbReference type="ARBA" id="ARBA00023163"/>
    </source>
</evidence>
<keyword evidence="4" id="KW-0539">Nucleus</keyword>
<comment type="caution">
    <text evidence="6">The sequence shown here is derived from an EMBL/GenBank/DDBJ whole genome shotgun (WGS) entry which is preliminary data.</text>
</comment>
<evidence type="ECO:0000256" key="1">
    <source>
        <dbReference type="ARBA" id="ARBA00023015"/>
    </source>
</evidence>
<evidence type="ECO:0000256" key="2">
    <source>
        <dbReference type="ARBA" id="ARBA00023125"/>
    </source>
</evidence>
<dbReference type="GeneID" id="63795090"/>
<dbReference type="GO" id="GO:0008270">
    <property type="term" value="F:zinc ion binding"/>
    <property type="evidence" value="ECO:0007669"/>
    <property type="project" value="InterPro"/>
</dbReference>
<evidence type="ECO:0000313" key="7">
    <source>
        <dbReference type="Proteomes" id="UP000249363"/>
    </source>
</evidence>
<dbReference type="Proteomes" id="UP000249363">
    <property type="component" value="Unassembled WGS sequence"/>
</dbReference>
<dbReference type="PROSITE" id="PS50048">
    <property type="entry name" value="ZN2_CY6_FUNGAL_2"/>
    <property type="match status" value="1"/>
</dbReference>
<dbReference type="STRING" id="1196081.A0A364L222"/>
<keyword evidence="2" id="KW-0238">DNA-binding</keyword>
<keyword evidence="1" id="KW-0805">Transcription regulation</keyword>
<dbReference type="InterPro" id="IPR001138">
    <property type="entry name" value="Zn2Cys6_DnaBD"/>
</dbReference>
<dbReference type="CDD" id="cd00067">
    <property type="entry name" value="GAL4"/>
    <property type="match status" value="1"/>
</dbReference>
<evidence type="ECO:0000313" key="6">
    <source>
        <dbReference type="EMBL" id="RAO69862.1"/>
    </source>
</evidence>
<dbReference type="Pfam" id="PF00172">
    <property type="entry name" value="Zn_clus"/>
    <property type="match status" value="1"/>
</dbReference>
<organism evidence="6 7">
    <name type="scientific">Talaromyces amestolkiae</name>
    <dbReference type="NCBI Taxonomy" id="1196081"/>
    <lineage>
        <taxon>Eukaryota</taxon>
        <taxon>Fungi</taxon>
        <taxon>Dikarya</taxon>
        <taxon>Ascomycota</taxon>
        <taxon>Pezizomycotina</taxon>
        <taxon>Eurotiomycetes</taxon>
        <taxon>Eurotiomycetidae</taxon>
        <taxon>Eurotiales</taxon>
        <taxon>Trichocomaceae</taxon>
        <taxon>Talaromyces</taxon>
        <taxon>Talaromyces sect. Talaromyces</taxon>
    </lineage>
</organism>
<dbReference type="RefSeq" id="XP_040734378.1">
    <property type="nucleotide sequence ID" value="XM_040878397.1"/>
</dbReference>
<gene>
    <name evidence="6" type="ORF">BHQ10_005874</name>
</gene>
<proteinExistence type="predicted"/>
<dbReference type="GO" id="GO:0003677">
    <property type="term" value="F:DNA binding"/>
    <property type="evidence" value="ECO:0007669"/>
    <property type="project" value="UniProtKB-KW"/>
</dbReference>
<keyword evidence="3" id="KW-0804">Transcription</keyword>
<dbReference type="PANTHER" id="PTHR38791:SF5">
    <property type="entry name" value="TRANSCRIPTION FACTOR DBAG-RELATED"/>
    <property type="match status" value="1"/>
</dbReference>
<keyword evidence="7" id="KW-1185">Reference proteome</keyword>
<dbReference type="InterPro" id="IPR053175">
    <property type="entry name" value="DHMBA_Reg_Transcription_Factor"/>
</dbReference>
<dbReference type="InterPro" id="IPR036864">
    <property type="entry name" value="Zn2-C6_fun-type_DNA-bd_sf"/>
</dbReference>
<dbReference type="OrthoDB" id="4220372at2759"/>
<dbReference type="AlphaFoldDB" id="A0A364L222"/>
<sequence>MTAHDKPGPRVSRNCGNCRSVKRRCDRQRPHCGQCIRLRERCPGYRDEWELVFRNDTDKTIKRVKEKKAKTTATPNIAPPTCSLSPRVDDLGVNYFVRHFVIGGRADARGCLNYIPSIYHADGEQSTLVASMSAVGLVALANASQHPELASHARAKYLEAIRNVNAALACPVESIKDSTLMSVISLGIFEHVSAYESWARHVRGAAALLVARGKSQFSTPVAIRMFNQVRKDLVIVCFRSDEAFPEEILELQEEAARYTDTSTSAWIMGVLSTRCVTVLTKVRENMYKVGFPWIGILDEASLLARDFEDLAAVLAVQEPYLVTRMPDLDSDMVPNGVYAVFKDAWAIRLWSNQRTLQMVVYEIIYWILVKILSTDLEAAIRDQMKVKLHRTMHTLSKLGDDILAIAPQAMELVCCSAPKSGPPFGLSVQGSVSGGYLMTWGLFMIAKSAAPKPETRKCAIRLLQDIGRNTGMSVALHLVQIAIEICQKMG</sequence>
<protein>
    <recommendedName>
        <fullName evidence="5">Zn(2)-C6 fungal-type domain-containing protein</fullName>
    </recommendedName>
</protein>
<dbReference type="PANTHER" id="PTHR38791">
    <property type="entry name" value="ZN(II)2CYS6 TRANSCRIPTION FACTOR (EUROFUNG)-RELATED-RELATED"/>
    <property type="match status" value="1"/>
</dbReference>
<dbReference type="SMART" id="SM00066">
    <property type="entry name" value="GAL4"/>
    <property type="match status" value="1"/>
</dbReference>
<accession>A0A364L222</accession>
<dbReference type="GO" id="GO:0000981">
    <property type="term" value="F:DNA-binding transcription factor activity, RNA polymerase II-specific"/>
    <property type="evidence" value="ECO:0007669"/>
    <property type="project" value="InterPro"/>
</dbReference>
<name>A0A364L222_TALAM</name>
<evidence type="ECO:0000259" key="5">
    <source>
        <dbReference type="PROSITE" id="PS50048"/>
    </source>
</evidence>
<reference evidence="6 7" key="1">
    <citation type="journal article" date="2017" name="Biotechnol. Biofuels">
        <title>Differential beta-glucosidase expression as a function of carbon source availability in Talaromyces amestolkiae: a genomic and proteomic approach.</title>
        <authorList>
            <person name="de Eugenio L.I."/>
            <person name="Mendez-Liter J.A."/>
            <person name="Nieto-Dominguez M."/>
            <person name="Alonso L."/>
            <person name="Gil-Munoz J."/>
            <person name="Barriuso J."/>
            <person name="Prieto A."/>
            <person name="Martinez M.J."/>
        </authorList>
    </citation>
    <scope>NUCLEOTIDE SEQUENCE [LARGE SCALE GENOMIC DNA]</scope>
    <source>
        <strain evidence="6 7">CIB</strain>
    </source>
</reference>